<evidence type="ECO:0000313" key="2">
    <source>
        <dbReference type="EMBL" id="AOY79090.1"/>
    </source>
</evidence>
<proteinExistence type="predicted"/>
<dbReference type="InterPro" id="IPR001296">
    <property type="entry name" value="Glyco_trans_1"/>
</dbReference>
<protein>
    <submittedName>
        <fullName evidence="2">Glycosyltransferase family 4 protein</fullName>
    </submittedName>
</protein>
<organism evidence="2 3">
    <name type="scientific">Moorena producens (strain JHB)</name>
    <dbReference type="NCBI Taxonomy" id="1454205"/>
    <lineage>
        <taxon>Bacteria</taxon>
        <taxon>Bacillati</taxon>
        <taxon>Cyanobacteriota</taxon>
        <taxon>Cyanophyceae</taxon>
        <taxon>Coleofasciculales</taxon>
        <taxon>Coleofasciculaceae</taxon>
        <taxon>Moorena</taxon>
    </lineage>
</organism>
<dbReference type="Gene3D" id="3.40.50.2000">
    <property type="entry name" value="Glycogen Phosphorylase B"/>
    <property type="match status" value="2"/>
</dbReference>
<dbReference type="GO" id="GO:0016757">
    <property type="term" value="F:glycosyltransferase activity"/>
    <property type="evidence" value="ECO:0007669"/>
    <property type="project" value="InterPro"/>
</dbReference>
<gene>
    <name evidence="2" type="ORF">BJP36_03360</name>
</gene>
<dbReference type="PANTHER" id="PTHR45947:SF13">
    <property type="entry name" value="TRANSFERASE"/>
    <property type="match status" value="1"/>
</dbReference>
<dbReference type="EMBL" id="CP017708">
    <property type="protein sequence ID" value="AOY79090.1"/>
    <property type="molecule type" value="Genomic_DNA"/>
</dbReference>
<feature type="domain" description="Glycosyl transferase family 1" evidence="1">
    <location>
        <begin position="220"/>
        <end position="385"/>
    </location>
</feature>
<dbReference type="Pfam" id="PF00534">
    <property type="entry name" value="Glycos_transf_1"/>
    <property type="match status" value="1"/>
</dbReference>
<accession>A0A1D9FVB4</accession>
<name>A0A1D9FVB4_MOOP1</name>
<dbReference type="CDD" id="cd03825">
    <property type="entry name" value="GT4_WcaC-like"/>
    <property type="match status" value="1"/>
</dbReference>
<reference evidence="3" key="1">
    <citation type="submission" date="2016-10" db="EMBL/GenBank/DDBJ databases">
        <title>Comparative genomics uncovers the prolific and rare metabolic potential of the cyanobacterial genus Moorea.</title>
        <authorList>
            <person name="Leao T."/>
            <person name="Castelao G."/>
            <person name="Korobeynikov A."/>
            <person name="Monroe E.A."/>
            <person name="Podell S."/>
            <person name="Glukhov E."/>
            <person name="Allen E."/>
            <person name="Gerwick W.H."/>
            <person name="Gerwick L."/>
        </authorList>
    </citation>
    <scope>NUCLEOTIDE SEQUENCE [LARGE SCALE GENOMIC DNA]</scope>
    <source>
        <strain evidence="3">JHB</strain>
    </source>
</reference>
<dbReference type="SUPFAM" id="SSF53756">
    <property type="entry name" value="UDP-Glycosyltransferase/glycogen phosphorylase"/>
    <property type="match status" value="1"/>
</dbReference>
<dbReference type="AlphaFoldDB" id="A0A1D9FVB4"/>
<evidence type="ECO:0000313" key="3">
    <source>
        <dbReference type="Proteomes" id="UP000176944"/>
    </source>
</evidence>
<evidence type="ECO:0000259" key="1">
    <source>
        <dbReference type="Pfam" id="PF00534"/>
    </source>
</evidence>
<sequence length="421" mass="47377">MKITHLAMHEGSGAGRAALRLHEGLLRENVDSSMLVLQKSSKHPSVIKLDNLTVLLKKIQARLFGITLRNSLGCNTTFSINATPSLIQNQIKCFNSSIINLHWVGWEYLRVEDLKNFNIPLVWTLQDMWPLTGGCHYDQACDRYRKFCGSCPQLGSSKESDLSHWVWLRKAKAWEGLNLTLVAPSSWMAKCASSSSLFRYRRVEIIPFCLDTEHYQPLNQQTARKVLNLPEDKQLILFGALSATQDRRKGFHLLLPALQRLSKAGWSDRIELVVFGSSQPENPIDLGFKAHYLGSLDDISLVQAYSAADVMIVPSLQESFGQTASESLACGTPVVAFNATGLKDIVDHQQNGYLANPFDIEDLATGIAWVVQDRDRYSKLCIHARQKAEQAFSLEVQARRYLSLYNEILDECEVKVRLITP</sequence>
<dbReference type="PANTHER" id="PTHR45947">
    <property type="entry name" value="SULFOQUINOVOSYL TRANSFERASE SQD2"/>
    <property type="match status" value="1"/>
</dbReference>
<dbReference type="InterPro" id="IPR050194">
    <property type="entry name" value="Glycosyltransferase_grp1"/>
</dbReference>
<dbReference type="Proteomes" id="UP000176944">
    <property type="component" value="Chromosome"/>
</dbReference>